<dbReference type="Gene3D" id="6.10.140.2220">
    <property type="match status" value="1"/>
</dbReference>
<dbReference type="InterPro" id="IPR002893">
    <property type="entry name" value="Znf_MYND"/>
</dbReference>
<keyword evidence="1" id="KW-0479">Metal-binding</keyword>
<evidence type="ECO:0000313" key="7">
    <source>
        <dbReference type="EMBL" id="KAK7691969.1"/>
    </source>
</evidence>
<feature type="region of interest" description="Disordered" evidence="5">
    <location>
        <begin position="1"/>
        <end position="37"/>
    </location>
</feature>
<evidence type="ECO:0000313" key="8">
    <source>
        <dbReference type="Proteomes" id="UP001385951"/>
    </source>
</evidence>
<dbReference type="EMBL" id="JASBNA010000005">
    <property type="protein sequence ID" value="KAK7691969.1"/>
    <property type="molecule type" value="Genomic_DNA"/>
</dbReference>
<protein>
    <recommendedName>
        <fullName evidence="6">MYND-type domain-containing protein</fullName>
    </recommendedName>
</protein>
<organism evidence="7 8">
    <name type="scientific">Cerrena zonata</name>
    <dbReference type="NCBI Taxonomy" id="2478898"/>
    <lineage>
        <taxon>Eukaryota</taxon>
        <taxon>Fungi</taxon>
        <taxon>Dikarya</taxon>
        <taxon>Basidiomycota</taxon>
        <taxon>Agaricomycotina</taxon>
        <taxon>Agaricomycetes</taxon>
        <taxon>Polyporales</taxon>
        <taxon>Cerrenaceae</taxon>
        <taxon>Cerrena</taxon>
    </lineage>
</organism>
<dbReference type="PROSITE" id="PS50865">
    <property type="entry name" value="ZF_MYND_2"/>
    <property type="match status" value="1"/>
</dbReference>
<evidence type="ECO:0000256" key="3">
    <source>
        <dbReference type="ARBA" id="ARBA00022833"/>
    </source>
</evidence>
<reference evidence="7 8" key="1">
    <citation type="submission" date="2022-09" db="EMBL/GenBank/DDBJ databases">
        <authorList>
            <person name="Palmer J.M."/>
        </authorList>
    </citation>
    <scope>NUCLEOTIDE SEQUENCE [LARGE SCALE GENOMIC DNA]</scope>
    <source>
        <strain evidence="7 8">DSM 7382</strain>
    </source>
</reference>
<proteinExistence type="predicted"/>
<gene>
    <name evidence="7" type="ORF">QCA50_005374</name>
</gene>
<dbReference type="AlphaFoldDB" id="A0AAW0GLE5"/>
<dbReference type="Pfam" id="PF01753">
    <property type="entry name" value="zf-MYND"/>
    <property type="match status" value="1"/>
</dbReference>
<keyword evidence="3" id="KW-0862">Zinc</keyword>
<dbReference type="SUPFAM" id="SSF144232">
    <property type="entry name" value="HIT/MYND zinc finger-like"/>
    <property type="match status" value="1"/>
</dbReference>
<feature type="domain" description="MYND-type" evidence="6">
    <location>
        <begin position="483"/>
        <end position="523"/>
    </location>
</feature>
<sequence>MPLPPRVDDLSSNDDFDNPPEASSPRQRGPFEDLVNSSPGSVAPLLKRFHARRDPKRYALAEEIHCMIVLLYTPDEVMDGFMGSNLPSVLMDIASDPSLYGKFRHDETAKRYGFHILRSLSSIIRTDDIETSATVQSSIVGAGPKLWKTLWNKRSLLFDPEPTLADEKQYDSNFLSGALVQMGHRLSDLGGHNSLLKNDSSYLAHFMLYAWMMGCRHRFLALNTVNTIVCHNTDEAWKNDFFHAALVEPDLVEKFSDACRYEFVSSDVIRGDLHEALVIHHFACGFCYPVLRHEAMTPPPGIPPVMHNIAVACQRNICMGQSKFLLSELMPGLMSIVSLMEQSRGFLNKWKRDHLEDMQLIGICAKLFPHAAASGQYIFVETLTKICYVYASNYETEMKRLEDQQYGTRVKAALFLVWRATLEELQSLSLDDEGLVDYTKANWLDIGGFVGLDPATNNPEEDAFNAASKHRRIRVKRCQYVDCMCSFHSPQHTMKICTGCWRARYCSVKCQASDWQAGHRELCLSRQERL</sequence>
<evidence type="ECO:0000256" key="5">
    <source>
        <dbReference type="SAM" id="MobiDB-lite"/>
    </source>
</evidence>
<comment type="caution">
    <text evidence="7">The sequence shown here is derived from an EMBL/GenBank/DDBJ whole genome shotgun (WGS) entry which is preliminary data.</text>
</comment>
<dbReference type="GO" id="GO:0008270">
    <property type="term" value="F:zinc ion binding"/>
    <property type="evidence" value="ECO:0007669"/>
    <property type="project" value="UniProtKB-KW"/>
</dbReference>
<evidence type="ECO:0000259" key="6">
    <source>
        <dbReference type="PROSITE" id="PS50865"/>
    </source>
</evidence>
<name>A0AAW0GLE5_9APHY</name>
<keyword evidence="8" id="KW-1185">Reference proteome</keyword>
<evidence type="ECO:0000256" key="2">
    <source>
        <dbReference type="ARBA" id="ARBA00022771"/>
    </source>
</evidence>
<evidence type="ECO:0000256" key="1">
    <source>
        <dbReference type="ARBA" id="ARBA00022723"/>
    </source>
</evidence>
<evidence type="ECO:0000256" key="4">
    <source>
        <dbReference type="PROSITE-ProRule" id="PRU00134"/>
    </source>
</evidence>
<keyword evidence="2 4" id="KW-0863">Zinc-finger</keyword>
<dbReference type="Proteomes" id="UP001385951">
    <property type="component" value="Unassembled WGS sequence"/>
</dbReference>
<accession>A0AAW0GLE5</accession>